<dbReference type="Gene3D" id="1.20.1540.10">
    <property type="entry name" value="Rhomboid-like"/>
    <property type="match status" value="1"/>
</dbReference>
<dbReference type="GO" id="GO:0006465">
    <property type="term" value="P:signal peptide processing"/>
    <property type="evidence" value="ECO:0007669"/>
    <property type="project" value="TreeGrafter"/>
</dbReference>
<comment type="similarity">
    <text evidence="2">Belongs to the peptidase S54 family.</text>
</comment>
<keyword evidence="3 7" id="KW-0812">Transmembrane</keyword>
<dbReference type="InterPro" id="IPR022764">
    <property type="entry name" value="Peptidase_S54_rhomboid_dom"/>
</dbReference>
<gene>
    <name evidence="9" type="primary">parl_1</name>
    <name evidence="9" type="ORF">A0H81_13121</name>
</gene>
<feature type="domain" description="Peptidase S54 rhomboid" evidence="8">
    <location>
        <begin position="256"/>
        <end position="394"/>
    </location>
</feature>
<dbReference type="SUPFAM" id="SSF144091">
    <property type="entry name" value="Rhomboid-like"/>
    <property type="match status" value="1"/>
</dbReference>
<evidence type="ECO:0000256" key="6">
    <source>
        <dbReference type="ARBA" id="ARBA00023136"/>
    </source>
</evidence>
<feature type="transmembrane region" description="Helical" evidence="7">
    <location>
        <begin position="257"/>
        <end position="283"/>
    </location>
</feature>
<feature type="transmembrane region" description="Helical" evidence="7">
    <location>
        <begin position="354"/>
        <end position="371"/>
    </location>
</feature>
<reference evidence="9 10" key="1">
    <citation type="submission" date="2016-03" db="EMBL/GenBank/DDBJ databases">
        <title>Whole genome sequencing of Grifola frondosa 9006-11.</title>
        <authorList>
            <person name="Min B."/>
            <person name="Park H."/>
            <person name="Kim J.-G."/>
            <person name="Cho H."/>
            <person name="Oh Y.-L."/>
            <person name="Kong W.-S."/>
            <person name="Choi I.-G."/>
        </authorList>
    </citation>
    <scope>NUCLEOTIDE SEQUENCE [LARGE SCALE GENOMIC DNA]</scope>
    <source>
        <strain evidence="9 10">9006-11</strain>
    </source>
</reference>
<keyword evidence="6 7" id="KW-0472">Membrane</keyword>
<comment type="subcellular location">
    <subcellularLocation>
        <location evidence="1">Membrane</location>
        <topology evidence="1">Multi-pass membrane protein</topology>
    </subcellularLocation>
</comment>
<comment type="caution">
    <text evidence="9">The sequence shown here is derived from an EMBL/GenBank/DDBJ whole genome shotgun (WGS) entry which is preliminary data.</text>
</comment>
<evidence type="ECO:0000256" key="2">
    <source>
        <dbReference type="ARBA" id="ARBA00009045"/>
    </source>
</evidence>
<evidence type="ECO:0000259" key="8">
    <source>
        <dbReference type="Pfam" id="PF01694"/>
    </source>
</evidence>
<protein>
    <submittedName>
        <fullName evidence="9">Presenilins-associated rhomboid-like protein, mitochondrial</fullName>
    </submittedName>
</protein>
<evidence type="ECO:0000256" key="7">
    <source>
        <dbReference type="SAM" id="Phobius"/>
    </source>
</evidence>
<sequence>MKPATLQLRGSGRTPWTPFKLIAPNISGHAKLGLSAHHVFLDFRRNVRSPSHITVIYHVSKSRHAAQASSAETFVEHGKRPSIRNQVLFFTVGSIVAFSLAAERTNYDTRYWTKWVTENASSVWRKWRTHIPTSPELQHASHVVLFNQLYDGLKALGAATQQFPTIQSLLQWYYAKIADAFLHTTDDSTPRSLHDEKLRTPSAFRVISHLVYLRFQSCFFSASSLQLLGIERICSERCTLYERKEGSSHLPESTPKWHFLAFFITAGLFSSVVSHVVTARFIYPRLLSRLASTTKPDAGTVTASAAGARVNEVSADVRSSLGSSGAIYAMFTLSALAYPHMSIFLIFLPSISIPIQYGMGALVAVDILGALRGWKIFDHWAHLGGAAFGMFYYAYGPHIWDWLRVVTWSLA</sequence>
<evidence type="ECO:0000256" key="5">
    <source>
        <dbReference type="ARBA" id="ARBA00022989"/>
    </source>
</evidence>
<dbReference type="GO" id="GO:0004252">
    <property type="term" value="F:serine-type endopeptidase activity"/>
    <property type="evidence" value="ECO:0007669"/>
    <property type="project" value="InterPro"/>
</dbReference>
<feature type="transmembrane region" description="Helical" evidence="7">
    <location>
        <begin position="383"/>
        <end position="400"/>
    </location>
</feature>
<accession>A0A1C7LQ21</accession>
<dbReference type="GO" id="GO:0016020">
    <property type="term" value="C:membrane"/>
    <property type="evidence" value="ECO:0007669"/>
    <property type="project" value="UniProtKB-SubCell"/>
</dbReference>
<keyword evidence="10" id="KW-1185">Reference proteome</keyword>
<evidence type="ECO:0000313" key="9">
    <source>
        <dbReference type="EMBL" id="OBZ66851.1"/>
    </source>
</evidence>
<dbReference type="PANTHER" id="PTHR43731">
    <property type="entry name" value="RHOMBOID PROTEASE"/>
    <property type="match status" value="1"/>
</dbReference>
<evidence type="ECO:0000256" key="4">
    <source>
        <dbReference type="ARBA" id="ARBA00022801"/>
    </source>
</evidence>
<dbReference type="Proteomes" id="UP000092993">
    <property type="component" value="Unassembled WGS sequence"/>
</dbReference>
<evidence type="ECO:0000256" key="1">
    <source>
        <dbReference type="ARBA" id="ARBA00004141"/>
    </source>
</evidence>
<dbReference type="Pfam" id="PF01694">
    <property type="entry name" value="Rhomboid"/>
    <property type="match status" value="1"/>
</dbReference>
<dbReference type="STRING" id="5627.A0A1C7LQ21"/>
<name>A0A1C7LQ21_GRIFR</name>
<dbReference type="OrthoDB" id="10260614at2759"/>
<keyword evidence="5 7" id="KW-1133">Transmembrane helix</keyword>
<dbReference type="InterPro" id="IPR035952">
    <property type="entry name" value="Rhomboid-like_sf"/>
</dbReference>
<evidence type="ECO:0000313" key="10">
    <source>
        <dbReference type="Proteomes" id="UP000092993"/>
    </source>
</evidence>
<dbReference type="AlphaFoldDB" id="A0A1C7LQ21"/>
<dbReference type="EMBL" id="LUGG01000027">
    <property type="protein sequence ID" value="OBZ66851.1"/>
    <property type="molecule type" value="Genomic_DNA"/>
</dbReference>
<keyword evidence="4" id="KW-0378">Hydrolase</keyword>
<dbReference type="PANTHER" id="PTHR43731:SF14">
    <property type="entry name" value="PRESENILIN-ASSOCIATED RHOMBOID-LIKE PROTEIN, MITOCHONDRIAL"/>
    <property type="match status" value="1"/>
</dbReference>
<dbReference type="InterPro" id="IPR050925">
    <property type="entry name" value="Rhomboid_protease_S54"/>
</dbReference>
<dbReference type="OMA" id="NHWAHLG"/>
<evidence type="ECO:0000256" key="3">
    <source>
        <dbReference type="ARBA" id="ARBA00022692"/>
    </source>
</evidence>
<organism evidence="9 10">
    <name type="scientific">Grifola frondosa</name>
    <name type="common">Maitake</name>
    <name type="synonym">Polyporus frondosus</name>
    <dbReference type="NCBI Taxonomy" id="5627"/>
    <lineage>
        <taxon>Eukaryota</taxon>
        <taxon>Fungi</taxon>
        <taxon>Dikarya</taxon>
        <taxon>Basidiomycota</taxon>
        <taxon>Agaricomycotina</taxon>
        <taxon>Agaricomycetes</taxon>
        <taxon>Polyporales</taxon>
        <taxon>Grifolaceae</taxon>
        <taxon>Grifola</taxon>
    </lineage>
</organism>
<proteinExistence type="inferred from homology"/>